<name>A0A9J5YMW6_SOLCO</name>
<reference evidence="1 2" key="1">
    <citation type="submission" date="2020-09" db="EMBL/GenBank/DDBJ databases">
        <title>De no assembly of potato wild relative species, Solanum commersonii.</title>
        <authorList>
            <person name="Cho K."/>
        </authorList>
    </citation>
    <scope>NUCLEOTIDE SEQUENCE [LARGE SCALE GENOMIC DNA]</scope>
    <source>
        <strain evidence="1">LZ3.2</strain>
        <tissue evidence="1">Leaf</tissue>
    </source>
</reference>
<dbReference type="Proteomes" id="UP000824120">
    <property type="component" value="Chromosome 6"/>
</dbReference>
<gene>
    <name evidence="1" type="ORF">H5410_033469</name>
</gene>
<protein>
    <submittedName>
        <fullName evidence="1">Uncharacterized protein</fullName>
    </submittedName>
</protein>
<sequence>MQSSKITLIPKTVAKVTFKPKDKHKVTNGKHAFGGVGIRDLLFLLRTFFSICLLVCNGNERQHRFDQPTATKQKSSPRRVVHRKSLSRFSESELNFPFWERNGSRATVVDVTLLLRPLFFSSISSLISHPLISPLPQKLCSCASFVSAASESCASHWFVSLPQKLCIFCLRCLRSCAGHWFVSLPQSCASFVSAALEVVQVIGLSRCLRSCAENTILQRIAPLSFDQLQLYVRPLTIAVAFSATVICGDFLCRLINVFVGYIWVGIKLMHERNKISIEFSYDVPYDSDSGKRRS</sequence>
<comment type="caution">
    <text evidence="1">The sequence shown here is derived from an EMBL/GenBank/DDBJ whole genome shotgun (WGS) entry which is preliminary data.</text>
</comment>
<proteinExistence type="predicted"/>
<dbReference type="EMBL" id="JACXVP010000006">
    <property type="protein sequence ID" value="KAG5602099.1"/>
    <property type="molecule type" value="Genomic_DNA"/>
</dbReference>
<organism evidence="1 2">
    <name type="scientific">Solanum commersonii</name>
    <name type="common">Commerson's wild potato</name>
    <name type="synonym">Commerson's nightshade</name>
    <dbReference type="NCBI Taxonomy" id="4109"/>
    <lineage>
        <taxon>Eukaryota</taxon>
        <taxon>Viridiplantae</taxon>
        <taxon>Streptophyta</taxon>
        <taxon>Embryophyta</taxon>
        <taxon>Tracheophyta</taxon>
        <taxon>Spermatophyta</taxon>
        <taxon>Magnoliopsida</taxon>
        <taxon>eudicotyledons</taxon>
        <taxon>Gunneridae</taxon>
        <taxon>Pentapetalae</taxon>
        <taxon>asterids</taxon>
        <taxon>lamiids</taxon>
        <taxon>Solanales</taxon>
        <taxon>Solanaceae</taxon>
        <taxon>Solanoideae</taxon>
        <taxon>Solaneae</taxon>
        <taxon>Solanum</taxon>
    </lineage>
</organism>
<evidence type="ECO:0000313" key="2">
    <source>
        <dbReference type="Proteomes" id="UP000824120"/>
    </source>
</evidence>
<accession>A0A9J5YMW6</accession>
<evidence type="ECO:0000313" key="1">
    <source>
        <dbReference type="EMBL" id="KAG5602099.1"/>
    </source>
</evidence>
<keyword evidence="2" id="KW-1185">Reference proteome</keyword>
<dbReference type="AlphaFoldDB" id="A0A9J5YMW6"/>